<evidence type="ECO:0000313" key="2">
    <source>
        <dbReference type="Proteomes" id="UP001209878"/>
    </source>
</evidence>
<protein>
    <submittedName>
        <fullName evidence="1">Uncharacterized protein</fullName>
    </submittedName>
</protein>
<reference evidence="1" key="1">
    <citation type="journal article" date="2023" name="Mol. Biol. Evol.">
        <title>Third-Generation Sequencing Reveals the Adaptive Role of the Epigenome in Three Deep-Sea Polychaetes.</title>
        <authorList>
            <person name="Perez M."/>
            <person name="Aroh O."/>
            <person name="Sun Y."/>
            <person name="Lan Y."/>
            <person name="Juniper S.K."/>
            <person name="Young C.R."/>
            <person name="Angers B."/>
            <person name="Qian P.Y."/>
        </authorList>
    </citation>
    <scope>NUCLEOTIDE SEQUENCE</scope>
    <source>
        <strain evidence="1">R07B-5</strain>
    </source>
</reference>
<proteinExistence type="predicted"/>
<dbReference type="EMBL" id="JAODUO010000936">
    <property type="protein sequence ID" value="KAK2172719.1"/>
    <property type="molecule type" value="Genomic_DNA"/>
</dbReference>
<gene>
    <name evidence="1" type="ORF">NP493_937g00043</name>
</gene>
<organism evidence="1 2">
    <name type="scientific">Ridgeia piscesae</name>
    <name type="common">Tubeworm</name>
    <dbReference type="NCBI Taxonomy" id="27915"/>
    <lineage>
        <taxon>Eukaryota</taxon>
        <taxon>Metazoa</taxon>
        <taxon>Spiralia</taxon>
        <taxon>Lophotrochozoa</taxon>
        <taxon>Annelida</taxon>
        <taxon>Polychaeta</taxon>
        <taxon>Sedentaria</taxon>
        <taxon>Canalipalpata</taxon>
        <taxon>Sabellida</taxon>
        <taxon>Siboglinidae</taxon>
        <taxon>Ridgeia</taxon>
    </lineage>
</organism>
<accession>A0AAD9NMM6</accession>
<dbReference type="AlphaFoldDB" id="A0AAD9NMM6"/>
<name>A0AAD9NMM6_RIDPI</name>
<comment type="caution">
    <text evidence="1">The sequence shown here is derived from an EMBL/GenBank/DDBJ whole genome shotgun (WGS) entry which is preliminary data.</text>
</comment>
<sequence length="49" mass="5748">MSTWSISPSPVQSWKEEIHSRRHFMAARSRKYFCSVPSRAPPPETEKSR</sequence>
<keyword evidence="2" id="KW-1185">Reference proteome</keyword>
<dbReference type="Proteomes" id="UP001209878">
    <property type="component" value="Unassembled WGS sequence"/>
</dbReference>
<evidence type="ECO:0000313" key="1">
    <source>
        <dbReference type="EMBL" id="KAK2172719.1"/>
    </source>
</evidence>